<evidence type="ECO:0000256" key="1">
    <source>
        <dbReference type="SAM" id="SignalP"/>
    </source>
</evidence>
<accession>A0A316FIZ2</accession>
<evidence type="ECO:0000313" key="2">
    <source>
        <dbReference type="EMBL" id="PWK48095.1"/>
    </source>
</evidence>
<dbReference type="EMBL" id="QGGR01000006">
    <property type="protein sequence ID" value="PWK48095.1"/>
    <property type="molecule type" value="Genomic_DNA"/>
</dbReference>
<keyword evidence="1" id="KW-0732">Signal</keyword>
<organism evidence="2 3">
    <name type="scientific">Actinoplanes xinjiangensis</name>
    <dbReference type="NCBI Taxonomy" id="512350"/>
    <lineage>
        <taxon>Bacteria</taxon>
        <taxon>Bacillati</taxon>
        <taxon>Actinomycetota</taxon>
        <taxon>Actinomycetes</taxon>
        <taxon>Micromonosporales</taxon>
        <taxon>Micromonosporaceae</taxon>
        <taxon>Actinoplanes</taxon>
    </lineage>
</organism>
<dbReference type="RefSeq" id="WP_109593170.1">
    <property type="nucleotide sequence ID" value="NZ_BONA01000039.1"/>
</dbReference>
<protein>
    <submittedName>
        <fullName evidence="2">Uncharacterized protein</fullName>
    </submittedName>
</protein>
<dbReference type="Proteomes" id="UP000245697">
    <property type="component" value="Unassembled WGS sequence"/>
</dbReference>
<feature type="signal peptide" evidence="1">
    <location>
        <begin position="1"/>
        <end position="38"/>
    </location>
</feature>
<sequence length="184" mass="19355">MVVWNTTTDHPREATMRTSVTVSASLLLALLLPAPAQAVLPRAAGPGEVTWTATQRRSADADTLCAEGHADIKATYTGVHGMTALLVSGEKADYADYAAFVRGPLIFSSSTFDGADSHRSWISTPEAGSPDAGGPAVLGIEVLDLEANRLLWFQSWDFPLACGYDYELTIEDVGPSSAAAARGA</sequence>
<gene>
    <name evidence="2" type="ORF">BC793_106122</name>
</gene>
<dbReference type="AlphaFoldDB" id="A0A316FIZ2"/>
<feature type="chain" id="PRO_5016354823" evidence="1">
    <location>
        <begin position="39"/>
        <end position="184"/>
    </location>
</feature>
<reference evidence="2 3" key="1">
    <citation type="submission" date="2018-05" db="EMBL/GenBank/DDBJ databases">
        <title>Genomic Encyclopedia of Archaeal and Bacterial Type Strains, Phase II (KMG-II): from individual species to whole genera.</title>
        <authorList>
            <person name="Goeker M."/>
        </authorList>
    </citation>
    <scope>NUCLEOTIDE SEQUENCE [LARGE SCALE GENOMIC DNA]</scope>
    <source>
        <strain evidence="2 3">DSM 45184</strain>
    </source>
</reference>
<name>A0A316FIZ2_9ACTN</name>
<dbReference type="OrthoDB" id="9845458at2"/>
<comment type="caution">
    <text evidence="2">The sequence shown here is derived from an EMBL/GenBank/DDBJ whole genome shotgun (WGS) entry which is preliminary data.</text>
</comment>
<keyword evidence="3" id="KW-1185">Reference proteome</keyword>
<proteinExistence type="predicted"/>
<evidence type="ECO:0000313" key="3">
    <source>
        <dbReference type="Proteomes" id="UP000245697"/>
    </source>
</evidence>